<feature type="region of interest" description="Disordered" evidence="1">
    <location>
        <begin position="25"/>
        <end position="142"/>
    </location>
</feature>
<dbReference type="Gene3D" id="2.60.40.10">
    <property type="entry name" value="Immunoglobulins"/>
    <property type="match status" value="3"/>
</dbReference>
<feature type="domain" description="Bacterial Ig-like" evidence="2">
    <location>
        <begin position="344"/>
        <end position="419"/>
    </location>
</feature>
<feature type="compositionally biased region" description="Polar residues" evidence="1">
    <location>
        <begin position="130"/>
        <end position="139"/>
    </location>
</feature>
<dbReference type="NCBIfam" id="NF033510">
    <property type="entry name" value="Ca_tandemer"/>
    <property type="match status" value="3"/>
</dbReference>
<evidence type="ECO:0000259" key="2">
    <source>
        <dbReference type="Pfam" id="PF19077"/>
    </source>
</evidence>
<dbReference type="AlphaFoldDB" id="A0A5B9ARG3"/>
<organism evidence="3 4">
    <name type="scientific">Escherichia coli</name>
    <dbReference type="NCBI Taxonomy" id="562"/>
    <lineage>
        <taxon>Bacteria</taxon>
        <taxon>Pseudomonadati</taxon>
        <taxon>Pseudomonadota</taxon>
        <taxon>Gammaproteobacteria</taxon>
        <taxon>Enterobacterales</taxon>
        <taxon>Enterobacteriaceae</taxon>
        <taxon>Escherichia</taxon>
    </lineage>
</organism>
<sequence>MLVSWASMWLFSVGLLKVLTLRGEQTGTNSPSTKDTVDSDKKQLNELLAENQKLKEKLAEEEKQPGAEKIEVTSEPVQTVSTELNEQSQIQDQPAPVNSQKKKRPLEEGGGSSSSGATQTENDNSRQQENEASLGTTIPLSAELKKESDTGIAGDNITADSQPVFTGKTAPLAEVLLTIGGSTYTTTAGVDGSWNITVSNPLPEGSNTYTVSASTSSGVTGILQGGLIIDTQAQEITVALDNISDTGAKGDFITQVQTPTLTGTAEAEATLVLEIGGHRYTFDADASGRWSFTLPDALGEGEHHYTLTSTDKAGNSTVTQGELTVDMTGPQLSQQLDISNNVLTGNVLGNNQPTLSGSTEPGLTVTVTVGDKIYQVVADDNGNWSFTVPVALENKTRDYTVTATDAAGNQTSIKDQFTINYQESVVTLPPDRGT</sequence>
<evidence type="ECO:0000256" key="1">
    <source>
        <dbReference type="SAM" id="MobiDB-lite"/>
    </source>
</evidence>
<reference evidence="3 4" key="2">
    <citation type="submission" date="2019-08" db="EMBL/GenBank/DDBJ databases">
        <authorList>
            <person name="Chen F.-J."/>
            <person name="Wu H.-C."/>
            <person name="Liao Y.-C."/>
            <person name="Kuo S.-C."/>
        </authorList>
    </citation>
    <scope>NUCLEOTIDE SEQUENCE [LARGE SCALE GENOMIC DNA]</scope>
    <source>
        <strain evidence="3 4">NCYU-26-73</strain>
        <plasmid evidence="4">pncyu-26-73-4</plasmid>
    </source>
</reference>
<keyword evidence="3" id="KW-0614">Plasmid</keyword>
<protein>
    <recommendedName>
        <fullName evidence="2">Bacterial Ig-like domain-containing protein</fullName>
    </recommendedName>
</protein>
<feature type="compositionally biased region" description="Polar residues" evidence="1">
    <location>
        <begin position="25"/>
        <end position="34"/>
    </location>
</feature>
<feature type="domain" description="Bacterial Ig-like" evidence="2">
    <location>
        <begin position="140"/>
        <end position="231"/>
    </location>
</feature>
<dbReference type="EMBL" id="CP042619">
    <property type="protein sequence ID" value="QED76451.1"/>
    <property type="molecule type" value="Genomic_DNA"/>
</dbReference>
<proteinExistence type="predicted"/>
<gene>
    <name evidence="3" type="ORF">FTV93_28475</name>
</gene>
<feature type="domain" description="Bacterial Ig-like" evidence="2">
    <location>
        <begin position="234"/>
        <end position="326"/>
    </location>
</feature>
<evidence type="ECO:0000313" key="3">
    <source>
        <dbReference type="EMBL" id="QED76451.1"/>
    </source>
</evidence>
<dbReference type="Proteomes" id="UP000321299">
    <property type="component" value="Plasmid pNCYU-26-73-4"/>
</dbReference>
<accession>A0A5B9ARG3</accession>
<feature type="compositionally biased region" description="Basic and acidic residues" evidence="1">
    <location>
        <begin position="35"/>
        <end position="44"/>
    </location>
</feature>
<name>A0A5B9ARG3_ECOLX</name>
<feature type="compositionally biased region" description="Basic and acidic residues" evidence="1">
    <location>
        <begin position="52"/>
        <end position="72"/>
    </location>
</feature>
<dbReference type="InterPro" id="IPR044016">
    <property type="entry name" value="Big_13"/>
</dbReference>
<evidence type="ECO:0000313" key="4">
    <source>
        <dbReference type="Proteomes" id="UP000321299"/>
    </source>
</evidence>
<feature type="compositionally biased region" description="Polar residues" evidence="1">
    <location>
        <begin position="75"/>
        <end position="99"/>
    </location>
</feature>
<geneLocation type="plasmid" evidence="4">
    <name>pncyu-26-73-4</name>
</geneLocation>
<reference evidence="3 4" key="1">
    <citation type="submission" date="2019-08" db="EMBL/GenBank/DDBJ databases">
        <title>Plasmid- and chromosome-located mcr-3 in mcr-1-positive Escherichia coli from diseased swine, Taiwan.</title>
        <authorList>
            <person name="Hsu C.-Y."/>
            <person name="Huang W.-C."/>
            <person name="Lauderdale T.-L."/>
        </authorList>
    </citation>
    <scope>NUCLEOTIDE SEQUENCE [LARGE SCALE GENOMIC DNA]</scope>
    <source>
        <strain evidence="3 4">NCYU-26-73</strain>
        <plasmid evidence="4">pncyu-26-73-4</plasmid>
    </source>
</reference>
<dbReference type="Pfam" id="PF19077">
    <property type="entry name" value="Big_13"/>
    <property type="match status" value="3"/>
</dbReference>
<dbReference type="InterPro" id="IPR013783">
    <property type="entry name" value="Ig-like_fold"/>
</dbReference>